<dbReference type="InterPro" id="IPR050713">
    <property type="entry name" value="RTP_Phos/Ushers"/>
</dbReference>
<dbReference type="EMBL" id="BGPR01002694">
    <property type="protein sequence ID" value="GBM77507.1"/>
    <property type="molecule type" value="Genomic_DNA"/>
</dbReference>
<dbReference type="PROSITE" id="PS00383">
    <property type="entry name" value="TYR_PHOSPHATASE_1"/>
    <property type="match status" value="2"/>
</dbReference>
<comment type="catalytic activity">
    <reaction evidence="11">
        <text>O-phospho-L-tyrosyl-[protein] + H2O = L-tyrosyl-[protein] + phosphate</text>
        <dbReference type="Rhea" id="RHEA:10684"/>
        <dbReference type="Rhea" id="RHEA-COMP:10136"/>
        <dbReference type="Rhea" id="RHEA-COMP:20101"/>
        <dbReference type="ChEBI" id="CHEBI:15377"/>
        <dbReference type="ChEBI" id="CHEBI:43474"/>
        <dbReference type="ChEBI" id="CHEBI:46858"/>
        <dbReference type="ChEBI" id="CHEBI:61978"/>
        <dbReference type="EC" id="3.1.3.48"/>
    </reaction>
</comment>
<dbReference type="SUPFAM" id="SSF48726">
    <property type="entry name" value="Immunoglobulin"/>
    <property type="match status" value="1"/>
</dbReference>
<keyword evidence="7" id="KW-0904">Protein phosphatase</keyword>
<dbReference type="InterPro" id="IPR036116">
    <property type="entry name" value="FN3_sf"/>
</dbReference>
<feature type="domain" description="Tyrosine-protein phosphatase" evidence="15">
    <location>
        <begin position="1589"/>
        <end position="1848"/>
    </location>
</feature>
<dbReference type="PROSITE" id="PS50056">
    <property type="entry name" value="TYR_PHOSPHATASE_2"/>
    <property type="match status" value="2"/>
</dbReference>
<proteinExistence type="predicted"/>
<dbReference type="Gene3D" id="3.90.190.10">
    <property type="entry name" value="Protein tyrosine phosphatase superfamily"/>
    <property type="match status" value="2"/>
</dbReference>
<evidence type="ECO:0000259" key="16">
    <source>
        <dbReference type="PROSITE" id="PS50056"/>
    </source>
</evidence>
<evidence type="ECO:0000259" key="15">
    <source>
        <dbReference type="PROSITE" id="PS50055"/>
    </source>
</evidence>
<keyword evidence="19" id="KW-1185">Reference proteome</keyword>
<dbReference type="CDD" id="cd00063">
    <property type="entry name" value="FN3"/>
    <property type="match status" value="6"/>
</dbReference>
<feature type="domain" description="Tyrosine-protein phosphatase" evidence="15">
    <location>
        <begin position="1303"/>
        <end position="1557"/>
    </location>
</feature>
<dbReference type="FunFam" id="3.90.190.10:FF:000062">
    <property type="entry name" value="Receptor-type tyrosine-protein phosphatase kappa"/>
    <property type="match status" value="1"/>
</dbReference>
<dbReference type="InterPro" id="IPR029021">
    <property type="entry name" value="Prot-tyrosine_phosphatase-like"/>
</dbReference>
<feature type="transmembrane region" description="Helical" evidence="13">
    <location>
        <begin position="1187"/>
        <end position="1214"/>
    </location>
</feature>
<feature type="domain" description="Fibronectin type-III" evidence="17">
    <location>
        <begin position="934"/>
        <end position="1035"/>
    </location>
</feature>
<evidence type="ECO:0000256" key="5">
    <source>
        <dbReference type="ARBA" id="ARBA00022737"/>
    </source>
</evidence>
<dbReference type="GO" id="GO:0048666">
    <property type="term" value="P:neuron development"/>
    <property type="evidence" value="ECO:0007669"/>
    <property type="project" value="UniProtKB-ARBA"/>
</dbReference>
<keyword evidence="4" id="KW-0732">Signal</keyword>
<dbReference type="PROSITE" id="PS50026">
    <property type="entry name" value="EGF_3"/>
    <property type="match status" value="1"/>
</dbReference>
<keyword evidence="9 13" id="KW-0472">Membrane</keyword>
<keyword evidence="10" id="KW-0325">Glycoprotein</keyword>
<evidence type="ECO:0000256" key="1">
    <source>
        <dbReference type="ARBA" id="ARBA00004479"/>
    </source>
</evidence>
<feature type="domain" description="EGF-like" evidence="14">
    <location>
        <begin position="181"/>
        <end position="212"/>
    </location>
</feature>
<dbReference type="SMART" id="SM00409">
    <property type="entry name" value="IG"/>
    <property type="match status" value="1"/>
</dbReference>
<keyword evidence="18" id="KW-0675">Receptor</keyword>
<dbReference type="FunFam" id="2.60.40.10:FF:000028">
    <property type="entry name" value="Neuronal cell adhesion molecule"/>
    <property type="match status" value="1"/>
</dbReference>
<comment type="caution">
    <text evidence="18">The sequence shown here is derived from an EMBL/GenBank/DDBJ whole genome shotgun (WGS) entry which is preliminary data.</text>
</comment>
<accession>A0A4Y2IIA7</accession>
<dbReference type="InterPro" id="IPR000387">
    <property type="entry name" value="Tyr_Pase_dom"/>
</dbReference>
<dbReference type="Gene3D" id="2.60.40.10">
    <property type="entry name" value="Immunoglobulins"/>
    <property type="match status" value="8"/>
</dbReference>
<dbReference type="SMART" id="SM00194">
    <property type="entry name" value="PTPc"/>
    <property type="match status" value="2"/>
</dbReference>
<evidence type="ECO:0000256" key="9">
    <source>
        <dbReference type="ARBA" id="ARBA00023136"/>
    </source>
</evidence>
<dbReference type="InterPro" id="IPR003595">
    <property type="entry name" value="Tyr_Pase_cat"/>
</dbReference>
<dbReference type="EC" id="3.1.3.48" evidence="2"/>
<feature type="domain" description="Fibronectin type-III" evidence="17">
    <location>
        <begin position="837"/>
        <end position="931"/>
    </location>
</feature>
<dbReference type="Pfam" id="PF00102">
    <property type="entry name" value="Y_phosphatase"/>
    <property type="match status" value="2"/>
</dbReference>
<dbReference type="SMART" id="SM00181">
    <property type="entry name" value="EGF"/>
    <property type="match status" value="3"/>
</dbReference>
<keyword evidence="12" id="KW-1015">Disulfide bond</keyword>
<dbReference type="PANTHER" id="PTHR46957">
    <property type="entry name" value="CYTOKINE RECEPTOR"/>
    <property type="match status" value="1"/>
</dbReference>
<dbReference type="Proteomes" id="UP000499080">
    <property type="component" value="Unassembled WGS sequence"/>
</dbReference>
<feature type="domain" description="Fibronectin type-III" evidence="17">
    <location>
        <begin position="625"/>
        <end position="730"/>
    </location>
</feature>
<dbReference type="PROSITE" id="PS50853">
    <property type="entry name" value="FN3"/>
    <property type="match status" value="6"/>
</dbReference>
<gene>
    <name evidence="18" type="primary">PTPRM_3</name>
    <name evidence="18" type="ORF">AVEN_234708_1</name>
</gene>
<evidence type="ECO:0000313" key="19">
    <source>
        <dbReference type="Proteomes" id="UP000499080"/>
    </source>
</evidence>
<dbReference type="GO" id="GO:0016020">
    <property type="term" value="C:membrane"/>
    <property type="evidence" value="ECO:0007669"/>
    <property type="project" value="UniProtKB-SubCell"/>
</dbReference>
<dbReference type="Gene3D" id="2.170.300.10">
    <property type="entry name" value="Tie2 ligand-binding domain superfamily"/>
    <property type="match status" value="1"/>
</dbReference>
<feature type="domain" description="Tyrosine specific protein phosphatases" evidence="16">
    <location>
        <begin position="1474"/>
        <end position="1548"/>
    </location>
</feature>
<dbReference type="PRINTS" id="PR00700">
    <property type="entry name" value="PRTYPHPHTASE"/>
</dbReference>
<dbReference type="Pfam" id="PF23144">
    <property type="entry name" value="Fn3_PTPRU"/>
    <property type="match status" value="1"/>
</dbReference>
<dbReference type="PROSITE" id="PS00022">
    <property type="entry name" value="EGF_1"/>
    <property type="match status" value="1"/>
</dbReference>
<sequence length="1869" mass="209883">MRSLIQCLNDENHKKIKFTRTLDTGEGTRLPPSSQQFLQGKPVFARILFMPEQDEMNRFGVFQCKFVKKNVETRIVTLKLPPSNLVELDAISPYNVVNLGDEVELEINVTQKLELPVRWMHDGKEVPEWDGLLNVELKDVQLKDAGIYECFYEGRRGEGVHALMRLIVRSCPEDLYGENCDTECPPCYNGGICHHKWGVCVCPAGFAGANCEIPCGGNHFGAECNKFCSPPQNNSNTDELCALHLFCKPDPYGCSCASGFKGSKCMEHCEPGWYGADCKQPCHCAYGSSNCNRITGACDGGCSRGWRGHSCQIEGEPQIVAATDEEGNAGQNAFLSCTADAVPTPQMNITYSDFSGTASRVSIRDLEQNQQQAVIKVKPEKPGVYDFLCTARNEHGFDMKKIIFTVVDPPRLTSPPFLEEKSNTSLTVKWKVWEYSTDEGGTPVDRVDYLVLYRQKGFHEWIKIGTWKTPLTGGDFEPEVSIEDLTPNTAYEIAIKCRRRGEGGTGDTGPILEAKTDCGVALPDGIPQEFLPEKITQTTVTLTWKNPPESLLQCPLTSYRLTYHPEAFESIMDSLETDGVQTSIVLEDLTPHKNYVVRLYPVTKLEESKYYAELIIKTSETVPGPVSDLEIQIVEDKPDLLLVSWEAPSEEFGIIKGYVVTTMLLDRGQCGGPKELEELSTRQIHSDDTEITLQNLYPYSIYNISVQAKTMAGLGEPVTKKATTLESVPSEAPPNVRVISSTNDSLEFAWDPVPCKHANGDIIYYEYTIVQNVETPVGGTIRKRKSLGNIFDPVPDLQVKISNLKPFTSYGFMVAGVSGVGRGLLSDIVSHKTEEGVPSEPRLLSAITVTEREIEISWMEPELPNGIITEYLVTLWAEDFADKVFESKTQKESARVPGLKPATRYFIQVKAATKAGWGSQAELNEKTLDGAPEEPSEISVTESLQTSMNVSWKEPIESNGVILGYKVKYQPLSTLDPVFNNTPFVAKEIDIEGNQTETVLTNLHPSTQYAIHVTAKTSAGYGVPASIVSWTVISGDHVSPSLRVLEVDATNETIPIVFSTTGSNSVYKYQVIVEDARNDVPIDESQLSDFDTAVVQKGLPYYIAAELDPSNVSQTGEETFVVGDRKNWGGYKNVHLNPGYEYKIRIRTLVVKDEELKSVLSKPENKTAGTMVLRMDRPKRKIFGFDLLVFILILIGALVVLTAVTFLTILAICYRRDRKQSTNSFSTKDSGLSGSMTWSVMYKVPNIMPEIEETPIPEGFRTLPMTEKHASLKRSKSDGKIVRGLRVETLEDYLTNAKSSNLLAEEFKRLVDGQITSWTVARKSGNLKKNRYGNILPYDRYRVVLNTDSNKADKDYINASYIDGYRRPREYIVTQGPLENTVVDFWRMVWQENSPVIVMLMELIENGKKKCAKYWPDDSMDCGDMHILLIHSEHYKDFVVRTILMRKIDEIRTHRVILYQYTGWPDQTVPLNVNSLIKFMKKVRDDHPVMGGPMVVHCSAGAGRSGTYIAIDALCQQAAEDKRVDVFRFVNNARHQRVHLVQTLEQYAFIYEALVEALQFEDTTVPLEKIGNYLKELNHINTVDRRSLILKQYNKLNKSQKKVDVSSCSVALSEINIFKNRDPLTVPRDTSRIKLESEDSEDEKSDYINAVYVDGYLKPAQFVATQMPMTHTAEDLWRLIYQQRSSFILMLNGCDENDDLNVGIYWPELGECSFGDFEVQLVTFEEHGAFTVRIMRLSHKSQDEEPLKVIQLQYNGWTSEIKPASVLTLVQTVEMWYQRSAGGPITVHCMDGATRTGLFIAASHVCDQVDSEGILDVYQIVKSIRANRPEFIPNSDQYRILFEVAQEVAEPYLVQLEQQQSTKKLSVKI</sequence>
<dbReference type="InterPro" id="IPR013783">
    <property type="entry name" value="Ig-like_fold"/>
</dbReference>
<dbReference type="SUPFAM" id="SSF49265">
    <property type="entry name" value="Fibronectin type III"/>
    <property type="match status" value="4"/>
</dbReference>
<feature type="domain" description="Fibronectin type-III" evidence="17">
    <location>
        <begin position="732"/>
        <end position="836"/>
    </location>
</feature>
<evidence type="ECO:0000256" key="6">
    <source>
        <dbReference type="ARBA" id="ARBA00022801"/>
    </source>
</evidence>
<comment type="subcellular location">
    <subcellularLocation>
        <location evidence="1">Membrane</location>
        <topology evidence="1">Single-pass type I membrane protein</topology>
    </subcellularLocation>
</comment>
<dbReference type="InterPro" id="IPR036179">
    <property type="entry name" value="Ig-like_dom_sf"/>
</dbReference>
<feature type="domain" description="Tyrosine specific protein phosphatases" evidence="16">
    <location>
        <begin position="1764"/>
        <end position="1839"/>
    </location>
</feature>
<evidence type="ECO:0000256" key="2">
    <source>
        <dbReference type="ARBA" id="ARBA00013064"/>
    </source>
</evidence>
<dbReference type="PANTHER" id="PTHR46957:SF3">
    <property type="entry name" value="CYTOKINE RECEPTOR"/>
    <property type="match status" value="1"/>
</dbReference>
<dbReference type="InterPro" id="IPR000242">
    <property type="entry name" value="PTP_cat"/>
</dbReference>
<dbReference type="CDD" id="cd00047">
    <property type="entry name" value="PTPc"/>
    <property type="match status" value="2"/>
</dbReference>
<evidence type="ECO:0000259" key="14">
    <source>
        <dbReference type="PROSITE" id="PS50026"/>
    </source>
</evidence>
<evidence type="ECO:0000259" key="17">
    <source>
        <dbReference type="PROSITE" id="PS50853"/>
    </source>
</evidence>
<dbReference type="InterPro" id="IPR003599">
    <property type="entry name" value="Ig_sub"/>
</dbReference>
<dbReference type="FunFam" id="3.90.190.10:FF:000102">
    <property type="entry name" value="Receptor-type tyrosine-protein phosphatase"/>
    <property type="match status" value="1"/>
</dbReference>
<dbReference type="InterPro" id="IPR003961">
    <property type="entry name" value="FN3_dom"/>
</dbReference>
<feature type="domain" description="Fibronectin type-III" evidence="17">
    <location>
        <begin position="526"/>
        <end position="621"/>
    </location>
</feature>
<dbReference type="SMART" id="SM00060">
    <property type="entry name" value="FN3"/>
    <property type="match status" value="7"/>
</dbReference>
<evidence type="ECO:0000313" key="18">
    <source>
        <dbReference type="EMBL" id="GBM77507.1"/>
    </source>
</evidence>
<dbReference type="InterPro" id="IPR057598">
    <property type="entry name" value="Fn3_PTPRU"/>
</dbReference>
<keyword evidence="6" id="KW-0378">Hydrolase</keyword>
<dbReference type="SMART" id="SM00404">
    <property type="entry name" value="PTPc_motif"/>
    <property type="match status" value="2"/>
</dbReference>
<dbReference type="PROSITE" id="PS50055">
    <property type="entry name" value="TYR_PHOSPHATASE_PTP"/>
    <property type="match status" value="2"/>
</dbReference>
<evidence type="ECO:0000256" key="4">
    <source>
        <dbReference type="ARBA" id="ARBA00022729"/>
    </source>
</evidence>
<keyword evidence="3 13" id="KW-0812">Transmembrane</keyword>
<protein>
    <recommendedName>
        <fullName evidence="2">protein-tyrosine-phosphatase</fullName>
        <ecNumber evidence="2">3.1.3.48</ecNumber>
    </recommendedName>
</protein>
<evidence type="ECO:0000256" key="3">
    <source>
        <dbReference type="ARBA" id="ARBA00022692"/>
    </source>
</evidence>
<keyword evidence="8 13" id="KW-1133">Transmembrane helix</keyword>
<dbReference type="InterPro" id="IPR003598">
    <property type="entry name" value="Ig_sub2"/>
</dbReference>
<evidence type="ECO:0000256" key="11">
    <source>
        <dbReference type="ARBA" id="ARBA00051722"/>
    </source>
</evidence>
<dbReference type="Pfam" id="PF00041">
    <property type="entry name" value="fn3"/>
    <property type="match status" value="5"/>
</dbReference>
<organism evidence="18 19">
    <name type="scientific">Araneus ventricosus</name>
    <name type="common">Orbweaver spider</name>
    <name type="synonym">Epeira ventricosa</name>
    <dbReference type="NCBI Taxonomy" id="182803"/>
    <lineage>
        <taxon>Eukaryota</taxon>
        <taxon>Metazoa</taxon>
        <taxon>Ecdysozoa</taxon>
        <taxon>Arthropoda</taxon>
        <taxon>Chelicerata</taxon>
        <taxon>Arachnida</taxon>
        <taxon>Araneae</taxon>
        <taxon>Araneomorphae</taxon>
        <taxon>Entelegynae</taxon>
        <taxon>Araneoidea</taxon>
        <taxon>Araneidae</taxon>
        <taxon>Araneus</taxon>
    </lineage>
</organism>
<evidence type="ECO:0000256" key="7">
    <source>
        <dbReference type="ARBA" id="ARBA00022912"/>
    </source>
</evidence>
<feature type="disulfide bond" evidence="12">
    <location>
        <begin position="202"/>
        <end position="211"/>
    </location>
</feature>
<comment type="caution">
    <text evidence="12">Lacks conserved residue(s) required for the propagation of feature annotation.</text>
</comment>
<dbReference type="GO" id="GO:0004725">
    <property type="term" value="F:protein tyrosine phosphatase activity"/>
    <property type="evidence" value="ECO:0007669"/>
    <property type="project" value="UniProtKB-EC"/>
</dbReference>
<dbReference type="FunFam" id="2.170.300.10:FF:000003">
    <property type="entry name" value="tyrosine-protein kinase receptor Tie-1 isoform X1"/>
    <property type="match status" value="1"/>
</dbReference>
<dbReference type="CDD" id="cd00054">
    <property type="entry name" value="EGF_CA"/>
    <property type="match status" value="1"/>
</dbReference>
<evidence type="ECO:0000256" key="8">
    <source>
        <dbReference type="ARBA" id="ARBA00022989"/>
    </source>
</evidence>
<evidence type="ECO:0000256" key="10">
    <source>
        <dbReference type="ARBA" id="ARBA00023180"/>
    </source>
</evidence>
<reference evidence="18 19" key="1">
    <citation type="journal article" date="2019" name="Sci. Rep.">
        <title>Orb-weaving spider Araneus ventricosus genome elucidates the spidroin gene catalogue.</title>
        <authorList>
            <person name="Kono N."/>
            <person name="Nakamura H."/>
            <person name="Ohtoshi R."/>
            <person name="Moran D.A.P."/>
            <person name="Shinohara A."/>
            <person name="Yoshida Y."/>
            <person name="Fujiwara M."/>
            <person name="Mori M."/>
            <person name="Tomita M."/>
            <person name="Arakawa K."/>
        </authorList>
    </citation>
    <scope>NUCLEOTIDE SEQUENCE [LARGE SCALE GENOMIC DNA]</scope>
</reference>
<name>A0A4Y2IIA7_ARAVE</name>
<evidence type="ECO:0000256" key="12">
    <source>
        <dbReference type="PROSITE-ProRule" id="PRU00076"/>
    </source>
</evidence>
<keyword evidence="12" id="KW-0245">EGF-like domain</keyword>
<dbReference type="InterPro" id="IPR000742">
    <property type="entry name" value="EGF"/>
</dbReference>
<dbReference type="SMART" id="SM00408">
    <property type="entry name" value="IGc2"/>
    <property type="match status" value="2"/>
</dbReference>
<feature type="domain" description="Fibronectin type-III" evidence="17">
    <location>
        <begin position="412"/>
        <end position="519"/>
    </location>
</feature>
<evidence type="ECO:0000256" key="13">
    <source>
        <dbReference type="SAM" id="Phobius"/>
    </source>
</evidence>
<dbReference type="OrthoDB" id="1668230at2759"/>
<dbReference type="InterPro" id="IPR016130">
    <property type="entry name" value="Tyr_Pase_AS"/>
</dbReference>
<keyword evidence="5" id="KW-0677">Repeat</keyword>
<dbReference type="SUPFAM" id="SSF52799">
    <property type="entry name" value="(Phosphotyrosine protein) phosphatases II"/>
    <property type="match status" value="2"/>
</dbReference>